<evidence type="ECO:0000313" key="1">
    <source>
        <dbReference type="EMBL" id="KDO68440.1"/>
    </source>
</evidence>
<protein>
    <submittedName>
        <fullName evidence="1">Uncharacterized protein</fullName>
    </submittedName>
</protein>
<dbReference type="EMBL" id="KK784895">
    <property type="protein sequence ID" value="KDO68440.1"/>
    <property type="molecule type" value="Genomic_DNA"/>
</dbReference>
<dbReference type="Proteomes" id="UP000027120">
    <property type="component" value="Unassembled WGS sequence"/>
</dbReference>
<reference evidence="1 2" key="1">
    <citation type="submission" date="2014-04" db="EMBL/GenBank/DDBJ databases">
        <authorList>
            <consortium name="International Citrus Genome Consortium"/>
            <person name="Gmitter F."/>
            <person name="Chen C."/>
            <person name="Farmerie W."/>
            <person name="Harkins T."/>
            <person name="Desany B."/>
            <person name="Mohiuddin M."/>
            <person name="Kodira C."/>
            <person name="Borodovsky M."/>
            <person name="Lomsadze A."/>
            <person name="Burns P."/>
            <person name="Jenkins J."/>
            <person name="Prochnik S."/>
            <person name="Shu S."/>
            <person name="Chapman J."/>
            <person name="Pitluck S."/>
            <person name="Schmutz J."/>
            <person name="Rokhsar D."/>
        </authorList>
    </citation>
    <scope>NUCLEOTIDE SEQUENCE</scope>
</reference>
<organism evidence="1 2">
    <name type="scientific">Citrus sinensis</name>
    <name type="common">Sweet orange</name>
    <name type="synonym">Citrus aurantium var. sinensis</name>
    <dbReference type="NCBI Taxonomy" id="2711"/>
    <lineage>
        <taxon>Eukaryota</taxon>
        <taxon>Viridiplantae</taxon>
        <taxon>Streptophyta</taxon>
        <taxon>Embryophyta</taxon>
        <taxon>Tracheophyta</taxon>
        <taxon>Spermatophyta</taxon>
        <taxon>Magnoliopsida</taxon>
        <taxon>eudicotyledons</taxon>
        <taxon>Gunneridae</taxon>
        <taxon>Pentapetalae</taxon>
        <taxon>rosids</taxon>
        <taxon>malvids</taxon>
        <taxon>Sapindales</taxon>
        <taxon>Rutaceae</taxon>
        <taxon>Aurantioideae</taxon>
        <taxon>Citrus</taxon>
    </lineage>
</organism>
<proteinExistence type="predicted"/>
<name>A0A067FQJ9_CITSI</name>
<evidence type="ECO:0000313" key="2">
    <source>
        <dbReference type="Proteomes" id="UP000027120"/>
    </source>
</evidence>
<keyword evidence="2" id="KW-1185">Reference proteome</keyword>
<dbReference type="AlphaFoldDB" id="A0A067FQJ9"/>
<gene>
    <name evidence="1" type="ORF">CISIN_1g035285mg</name>
</gene>
<accession>A0A067FQJ9</accession>
<sequence>MSGWANPPIQRSCYAHRARTPLCFINCLTKISAYAVKFHGVGTDPICYTIIKGIKQHQVTNTKPVPAL</sequence>